<comment type="caution">
    <text evidence="2">The sequence shown here is derived from an EMBL/GenBank/DDBJ whole genome shotgun (WGS) entry which is preliminary data.</text>
</comment>
<reference evidence="2 3" key="1">
    <citation type="journal article" date="2019" name="Int. J. Syst. Evol. Microbiol.">
        <title>The Global Catalogue of Microorganisms (GCM) 10K type strain sequencing project: providing services to taxonomists for standard genome sequencing and annotation.</title>
        <authorList>
            <consortium name="The Broad Institute Genomics Platform"/>
            <consortium name="The Broad Institute Genome Sequencing Center for Infectious Disease"/>
            <person name="Wu L."/>
            <person name="Ma J."/>
        </authorList>
    </citation>
    <scope>NUCLEOTIDE SEQUENCE [LARGE SCALE GENOMIC DNA]</scope>
    <source>
        <strain evidence="2 3">JCM 14304</strain>
    </source>
</reference>
<proteinExistence type="predicted"/>
<dbReference type="PROSITE" id="PS51186">
    <property type="entry name" value="GNAT"/>
    <property type="match status" value="1"/>
</dbReference>
<dbReference type="Proteomes" id="UP001500190">
    <property type="component" value="Unassembled WGS sequence"/>
</dbReference>
<evidence type="ECO:0000313" key="2">
    <source>
        <dbReference type="EMBL" id="GAA1568078.1"/>
    </source>
</evidence>
<dbReference type="EMBL" id="BAAAND010000001">
    <property type="protein sequence ID" value="GAA1568078.1"/>
    <property type="molecule type" value="Genomic_DNA"/>
</dbReference>
<evidence type="ECO:0000259" key="1">
    <source>
        <dbReference type="PROSITE" id="PS51186"/>
    </source>
</evidence>
<dbReference type="RefSeq" id="WP_344187938.1">
    <property type="nucleotide sequence ID" value="NZ_BAAAND010000001.1"/>
</dbReference>
<sequence length="266" mass="29766">MIPLDTTPAAVALRTAYDQQIRTRKGRDTVEQVGAVIRSIGIEGNGFLQYLGGVDGPELDQLIADQVTFFGERGTKFEWKYYTHDLPEDLPQRLTKAGFVPEDEECLLIGDIAELASEVVLPEGIRLREITEYADLERMQAMEEEVWGYSHDWLPDALSADIANADEPGTVLVAETDEKDPKMVCGSWIRLHRGTDFASLWGGSTLPEWRGKGIYRAHVAYRRNLAAERGYKYLQVDASPDSRGILARLGLRPVSVTVPYIWKPAV</sequence>
<dbReference type="Gene3D" id="3.40.630.30">
    <property type="match status" value="1"/>
</dbReference>
<gene>
    <name evidence="2" type="ORF">GCM10009742_07640</name>
</gene>
<dbReference type="InterPro" id="IPR016181">
    <property type="entry name" value="Acyl_CoA_acyltransferase"/>
</dbReference>
<evidence type="ECO:0000313" key="3">
    <source>
        <dbReference type="Proteomes" id="UP001500190"/>
    </source>
</evidence>
<dbReference type="InterPro" id="IPR000182">
    <property type="entry name" value="GNAT_dom"/>
</dbReference>
<accession>A0ABN2D322</accession>
<feature type="domain" description="N-acetyltransferase" evidence="1">
    <location>
        <begin position="125"/>
        <end position="266"/>
    </location>
</feature>
<keyword evidence="3" id="KW-1185">Reference proteome</keyword>
<dbReference type="SUPFAM" id="SSF55729">
    <property type="entry name" value="Acyl-CoA N-acyltransferases (Nat)"/>
    <property type="match status" value="1"/>
</dbReference>
<name>A0ABN2D322_9ACTN</name>
<organism evidence="2 3">
    <name type="scientific">Kribbella karoonensis</name>
    <dbReference type="NCBI Taxonomy" id="324851"/>
    <lineage>
        <taxon>Bacteria</taxon>
        <taxon>Bacillati</taxon>
        <taxon>Actinomycetota</taxon>
        <taxon>Actinomycetes</taxon>
        <taxon>Propionibacteriales</taxon>
        <taxon>Kribbellaceae</taxon>
        <taxon>Kribbella</taxon>
    </lineage>
</organism>
<protein>
    <submittedName>
        <fullName evidence="2">GNAT family N-acetyltransferase</fullName>
    </submittedName>
</protein>